<feature type="region of interest" description="Disordered" evidence="1">
    <location>
        <begin position="1"/>
        <end position="60"/>
    </location>
</feature>
<gene>
    <name evidence="2" type="ORF">SK128_011902</name>
</gene>
<protein>
    <submittedName>
        <fullName evidence="2">Uncharacterized protein</fullName>
    </submittedName>
</protein>
<sequence>LSARNSNSNLRNALSCRWPVPGDETSKQPPPPVPQAPESIGATQLHSHALSPTNMSQCVP</sequence>
<evidence type="ECO:0000313" key="2">
    <source>
        <dbReference type="EMBL" id="KAK7084102.1"/>
    </source>
</evidence>
<accession>A0AAN8XGY4</accession>
<feature type="compositionally biased region" description="Low complexity" evidence="1">
    <location>
        <begin position="1"/>
        <end position="15"/>
    </location>
</feature>
<organism evidence="2 3">
    <name type="scientific">Halocaridina rubra</name>
    <name type="common">Hawaiian red shrimp</name>
    <dbReference type="NCBI Taxonomy" id="373956"/>
    <lineage>
        <taxon>Eukaryota</taxon>
        <taxon>Metazoa</taxon>
        <taxon>Ecdysozoa</taxon>
        <taxon>Arthropoda</taxon>
        <taxon>Crustacea</taxon>
        <taxon>Multicrustacea</taxon>
        <taxon>Malacostraca</taxon>
        <taxon>Eumalacostraca</taxon>
        <taxon>Eucarida</taxon>
        <taxon>Decapoda</taxon>
        <taxon>Pleocyemata</taxon>
        <taxon>Caridea</taxon>
        <taxon>Atyoidea</taxon>
        <taxon>Atyidae</taxon>
        <taxon>Halocaridina</taxon>
    </lineage>
</organism>
<proteinExistence type="predicted"/>
<feature type="non-terminal residue" evidence="2">
    <location>
        <position position="1"/>
    </location>
</feature>
<keyword evidence="3" id="KW-1185">Reference proteome</keyword>
<feature type="non-terminal residue" evidence="2">
    <location>
        <position position="60"/>
    </location>
</feature>
<reference evidence="2 3" key="1">
    <citation type="submission" date="2023-11" db="EMBL/GenBank/DDBJ databases">
        <title>Halocaridina rubra genome assembly.</title>
        <authorList>
            <person name="Smith C."/>
        </authorList>
    </citation>
    <scope>NUCLEOTIDE SEQUENCE [LARGE SCALE GENOMIC DNA]</scope>
    <source>
        <strain evidence="2">EP-1</strain>
        <tissue evidence="2">Whole</tissue>
    </source>
</reference>
<evidence type="ECO:0000313" key="3">
    <source>
        <dbReference type="Proteomes" id="UP001381693"/>
    </source>
</evidence>
<comment type="caution">
    <text evidence="2">The sequence shown here is derived from an EMBL/GenBank/DDBJ whole genome shotgun (WGS) entry which is preliminary data.</text>
</comment>
<evidence type="ECO:0000256" key="1">
    <source>
        <dbReference type="SAM" id="MobiDB-lite"/>
    </source>
</evidence>
<dbReference type="EMBL" id="JAXCGZ010002274">
    <property type="protein sequence ID" value="KAK7084102.1"/>
    <property type="molecule type" value="Genomic_DNA"/>
</dbReference>
<dbReference type="AlphaFoldDB" id="A0AAN8XGY4"/>
<feature type="compositionally biased region" description="Polar residues" evidence="1">
    <location>
        <begin position="41"/>
        <end position="60"/>
    </location>
</feature>
<dbReference type="Proteomes" id="UP001381693">
    <property type="component" value="Unassembled WGS sequence"/>
</dbReference>
<name>A0AAN8XGY4_HALRR</name>